<evidence type="ECO:0000256" key="2">
    <source>
        <dbReference type="ARBA" id="ARBA00022497"/>
    </source>
</evidence>
<reference evidence="10" key="1">
    <citation type="journal article" date="2017" name="Front. Microbiol.">
        <title>Rice Stripe Mosaic Virus, a Novel Cytorhabdovirus Infecting Rice via Leafhopper Transmission.</title>
        <authorList>
            <person name="Yang X."/>
            <person name="Huang J."/>
            <person name="Liu C."/>
            <person name="Chen B."/>
            <person name="Zhang T."/>
            <person name="Zhou G."/>
        </authorList>
    </citation>
    <scope>NUCLEOTIDE SEQUENCE [LARGE SCALE GENOMIC DNA]</scope>
    <source>
        <strain evidence="10">GD-LD</strain>
    </source>
</reference>
<sequence length="491" mass="54407">MATDKSFEEKLSLVPENTKLYSISPEAYSDDKFDKANCYKLEKRSEYELTRLYKGLVRDLGNSSPSTYAVERLLVLASHLYETKKGSSNFFLTDYLPKTTSTANLDAGFLAKLKETPKASDPDVSDVTEVKTAKATLDSATTDADTKKAAYEAIGDEDSKKAEKATANTAWIAAQEAQKKAQSAYDKAVSNAKKASRKTTSGKSLFGDAGETVTDESKVVEEVGEGKKKFGPFLAAYLMRLLTKIASNVTESWEHMKGMYKNFYGYDAPSDLNCPEAGFLEQLKSELNKDRRAATSWVKIVAEADNKLDQSTAEAGILRYVAVLPLAYSGMHAMKLFMDVKMLTKLTSNYLIGAMRSPLTKDALDAIMDILISFESTTKTKKSEKFRFARIVSTQFFQSLQTKNCKELVYLMVQIIAEYRKAEGVRDPMNIAGLDDISSRNKKKLNKAVRIILAEAPKASAGEYSSAMKKAFLDDEEDDTAKTRSIFQTKA</sequence>
<dbReference type="EMBL" id="MH720475">
    <property type="protein sequence ID" value="AZB50488.1"/>
    <property type="molecule type" value="Viral_cRNA"/>
</dbReference>
<evidence type="ECO:0000256" key="1">
    <source>
        <dbReference type="ARBA" id="ARBA00014389"/>
    </source>
</evidence>
<keyword evidence="2 9" id="KW-1139">Helical capsid protein</keyword>
<keyword evidence="18" id="KW-1185">Reference proteome</keyword>
<evidence type="ECO:0000256" key="5">
    <source>
        <dbReference type="ARBA" id="ARBA00022884"/>
    </source>
</evidence>
<keyword evidence="5 9" id="KW-0694">RNA-binding</keyword>
<dbReference type="KEGG" id="vg:41700837"/>
<dbReference type="EMBL" id="MH720473">
    <property type="protein sequence ID" value="AZB50474.1"/>
    <property type="molecule type" value="Viral_cRNA"/>
</dbReference>
<dbReference type="GO" id="GO:0019029">
    <property type="term" value="C:helical viral capsid"/>
    <property type="evidence" value="ECO:0007669"/>
    <property type="project" value="UniProtKB-UniRule"/>
</dbReference>
<name>A0A1P8D6S4_9RHAB</name>
<organism evidence="10">
    <name type="scientific">Rice stripe mosaic virus</name>
    <dbReference type="NCBI Taxonomy" id="1931356"/>
    <lineage>
        <taxon>Viruses</taxon>
        <taxon>Riboviria</taxon>
        <taxon>Orthornavirae</taxon>
        <taxon>Negarnaviricota</taxon>
        <taxon>Haploviricotina</taxon>
        <taxon>Monjiviricetes</taxon>
        <taxon>Mononegavirales</taxon>
        <taxon>Rhabdoviridae</taxon>
        <taxon>Betarhabdovirinae</taxon>
        <taxon>Betacytorhabdovirus</taxon>
        <taxon>Betacytorhabdovirus oryzae</taxon>
        <taxon>Cytorhabdovirus oryzae</taxon>
    </lineage>
</organism>
<evidence type="ECO:0000313" key="12">
    <source>
        <dbReference type="EMBL" id="AZB50453.1"/>
    </source>
</evidence>
<keyword evidence="4 9" id="KW-0946">Virion</keyword>
<evidence type="ECO:0000313" key="10">
    <source>
        <dbReference type="EMBL" id="APR74648.1"/>
    </source>
</evidence>
<dbReference type="GO" id="GO:1990904">
    <property type="term" value="C:ribonucleoprotein complex"/>
    <property type="evidence" value="ECO:0007669"/>
    <property type="project" value="UniProtKB-UniRule"/>
</dbReference>
<evidence type="ECO:0000256" key="9">
    <source>
        <dbReference type="RuleBase" id="RU369108"/>
    </source>
</evidence>
<dbReference type="EMBL" id="MH720472">
    <property type="protein sequence ID" value="AZB50467.1"/>
    <property type="molecule type" value="Viral_cRNA"/>
</dbReference>
<comment type="similarity">
    <text evidence="9">Belongs to the cytorhabdovirus nucleocapsid protein family.</text>
</comment>
<evidence type="ECO:0000313" key="13">
    <source>
        <dbReference type="EMBL" id="AZB50460.1"/>
    </source>
</evidence>
<evidence type="ECO:0000313" key="16">
    <source>
        <dbReference type="EMBL" id="AZB50481.1"/>
    </source>
</evidence>
<dbReference type="GO" id="GO:0003723">
    <property type="term" value="F:RNA binding"/>
    <property type="evidence" value="ECO:0007669"/>
    <property type="project" value="UniProtKB-UniRule"/>
</dbReference>
<keyword evidence="3 9" id="KW-0167">Capsid protein</keyword>
<dbReference type="GeneID" id="41700837"/>
<evidence type="ECO:0000256" key="6">
    <source>
        <dbReference type="ARBA" id="ARBA00023086"/>
    </source>
</evidence>
<accession>A0A1P8D6S4</accession>
<dbReference type="EMBL" id="MH720471">
    <property type="protein sequence ID" value="AZB50460.1"/>
    <property type="molecule type" value="Viral_cRNA"/>
</dbReference>
<reference evidence="10" key="2">
    <citation type="submission" date="2018-05" db="EMBL/GenBank/DDBJ databases">
        <authorList>
            <person name="Lanie J.A."/>
            <person name="Ng W.-L."/>
            <person name="Kazmierczak K.M."/>
            <person name="Andrzejewski T.M."/>
            <person name="Davidsen T.M."/>
            <person name="Wayne K.J."/>
            <person name="Tettelin H."/>
            <person name="Glass J.I."/>
            <person name="Rusch D."/>
            <person name="Podicherti R."/>
            <person name="Tsui H.-C.T."/>
            <person name="Winkler M.E."/>
        </authorList>
    </citation>
    <scope>NUCLEOTIDE SEQUENCE</scope>
    <source>
        <strain evidence="10">GD-LD</strain>
    </source>
</reference>
<evidence type="ECO:0000313" key="15">
    <source>
        <dbReference type="EMBL" id="AZB50474.1"/>
    </source>
</evidence>
<keyword evidence="6 9" id="KW-0543">Viral nucleoprotein</keyword>
<comment type="subunit">
    <text evidence="9">Homomultimerizes to form the nucleocapsid. Binds to viral genomic RNA.</text>
</comment>
<dbReference type="EMBL" id="MH720474">
    <property type="protein sequence ID" value="AZB50481.1"/>
    <property type="molecule type" value="Viral_cRNA"/>
</dbReference>
<evidence type="ECO:0000256" key="7">
    <source>
        <dbReference type="ARBA" id="ARBA00023274"/>
    </source>
</evidence>
<dbReference type="EMBL" id="MH720470">
    <property type="protein sequence ID" value="AZB50453.1"/>
    <property type="molecule type" value="Viral_cRNA"/>
</dbReference>
<dbReference type="GO" id="GO:0019013">
    <property type="term" value="C:viral nucleocapsid"/>
    <property type="evidence" value="ECO:0007669"/>
    <property type="project" value="UniProtKB-UniRule"/>
</dbReference>
<dbReference type="OrthoDB" id="14639at10239"/>
<evidence type="ECO:0000313" key="17">
    <source>
        <dbReference type="EMBL" id="AZB50488.1"/>
    </source>
</evidence>
<evidence type="ECO:0000313" key="11">
    <source>
        <dbReference type="EMBL" id="AZB50411.1"/>
    </source>
</evidence>
<dbReference type="RefSeq" id="YP_009553363.1">
    <property type="nucleotide sequence ID" value="NC_040786.1"/>
</dbReference>
<dbReference type="InterPro" id="IPR004902">
    <property type="entry name" value="Rhabdo_ncap_2"/>
</dbReference>
<dbReference type="EMBL" id="KX525586">
    <property type="protein sequence ID" value="APR74648.1"/>
    <property type="molecule type" value="Viral_cRNA"/>
</dbReference>
<reference evidence="11" key="3">
    <citation type="submission" date="2018-08" db="EMBL/GenBank/DDBJ databases">
        <authorList>
            <person name="Yang X."/>
            <person name="Zhou G."/>
        </authorList>
    </citation>
    <scope>NUCLEOTIDE SEQUENCE</scope>
    <source>
        <strain evidence="14">HZ5</strain>
        <strain evidence="15">HZ7</strain>
        <strain evidence="16">LS</strain>
        <strain evidence="17">TM</strain>
        <strain evidence="11">TP1</strain>
        <strain evidence="13">WZ12</strain>
        <strain evidence="12">WZ9</strain>
    </source>
</reference>
<evidence type="ECO:0000256" key="3">
    <source>
        <dbReference type="ARBA" id="ARBA00022561"/>
    </source>
</evidence>
<dbReference type="GO" id="GO:0030430">
    <property type="term" value="C:host cell cytoplasm"/>
    <property type="evidence" value="ECO:0007669"/>
    <property type="project" value="UniProtKB-SubCell"/>
</dbReference>
<protein>
    <recommendedName>
        <fullName evidence="1 9">Nucleoprotein</fullName>
        <shortName evidence="9">NP</shortName>
        <shortName evidence="9">Protein N</shortName>
    </recommendedName>
    <alternativeName>
        <fullName evidence="8 9">Nucleocapsid protein</fullName>
    </alternativeName>
</protein>
<evidence type="ECO:0000313" key="18">
    <source>
        <dbReference type="Proteomes" id="UP000289491"/>
    </source>
</evidence>
<evidence type="ECO:0000256" key="8">
    <source>
        <dbReference type="ARBA" id="ARBA00033344"/>
    </source>
</evidence>
<keyword evidence="7 9" id="KW-0687">Ribonucleoprotein</keyword>
<dbReference type="Proteomes" id="UP000289491">
    <property type="component" value="Segment"/>
</dbReference>
<dbReference type="Pfam" id="PF03216">
    <property type="entry name" value="Rhabdo_ncap_2"/>
    <property type="match status" value="1"/>
</dbReference>
<proteinExistence type="inferred from homology"/>
<keyword evidence="9" id="KW-1035">Host cytoplasm</keyword>
<evidence type="ECO:0000313" key="14">
    <source>
        <dbReference type="EMBL" id="AZB50467.1"/>
    </source>
</evidence>
<dbReference type="EMBL" id="MH720464">
    <property type="protein sequence ID" value="AZB50411.1"/>
    <property type="molecule type" value="Viral_cRNA"/>
</dbReference>
<comment type="function">
    <text evidence="9">Encapsidates the genome, protecting it from nucleases. The encapsidated genomic RNA is termed the nucleocapsid (NC) and serves as template for viral transcription and replication.</text>
</comment>
<comment type="subcellular location">
    <subcellularLocation>
        <location evidence="9">Virion</location>
    </subcellularLocation>
    <subcellularLocation>
        <location evidence="9">Host cytoplasm</location>
    </subcellularLocation>
</comment>
<evidence type="ECO:0000256" key="4">
    <source>
        <dbReference type="ARBA" id="ARBA00022844"/>
    </source>
</evidence>